<dbReference type="PANTHER" id="PTHR35580">
    <property type="entry name" value="CELL SURFACE GLYCOPROTEIN (S-LAYER PROTEIN)-LIKE PROTEIN"/>
    <property type="match status" value="1"/>
</dbReference>
<organism evidence="3 4">
    <name type="scientific">Aureispira anguillae</name>
    <dbReference type="NCBI Taxonomy" id="2864201"/>
    <lineage>
        <taxon>Bacteria</taxon>
        <taxon>Pseudomonadati</taxon>
        <taxon>Bacteroidota</taxon>
        <taxon>Saprospiria</taxon>
        <taxon>Saprospirales</taxon>
        <taxon>Saprospiraceae</taxon>
        <taxon>Aureispira</taxon>
    </lineage>
</organism>
<dbReference type="EMBL" id="AP026867">
    <property type="protein sequence ID" value="BDS11941.1"/>
    <property type="molecule type" value="Genomic_DNA"/>
</dbReference>
<dbReference type="KEGG" id="aup:AsAng_0026560"/>
<dbReference type="Pfam" id="PF06739">
    <property type="entry name" value="SBBP"/>
    <property type="match status" value="1"/>
</dbReference>
<dbReference type="InterPro" id="IPR010620">
    <property type="entry name" value="SBBP_repeat"/>
</dbReference>
<protein>
    <submittedName>
        <fullName evidence="3">SBBP repeat-containing protein</fullName>
    </submittedName>
</protein>
<feature type="chain" id="PRO_5037504373" evidence="1">
    <location>
        <begin position="22"/>
        <end position="672"/>
    </location>
</feature>
<keyword evidence="1" id="KW-0732">Signal</keyword>
<dbReference type="InterPro" id="IPR011042">
    <property type="entry name" value="6-blade_b-propeller_TolB-like"/>
</dbReference>
<dbReference type="Proteomes" id="UP001060919">
    <property type="component" value="Chromosome"/>
</dbReference>
<sequence>MYTHLKYIILLTFIYCSPILAQNHSFSWAKQAGGNKADEGKSIAIDNDGNVYTTGEYSSNGDFDPGTGVFNLTTNDWNYQIFVQKLTPDGDLIWAKSFGGNGYDHGEKIRLDADGNIYVTGWFENTVDFAGFTKTASGLRDIFLLKMSSSGTVLWVETFGGAGYTTPNDLIIDDAMNIYMTGGFSVSATFGSQTFTSNGAHDAFVLKMDQGRNLQWVNTLGGNGSDIAISVEVDRNKNVYTTGAFTGTVDFDPSSNNSYYLSSTSSVEDTYIQKLDSAGHLVWAKSFGADWEDHPYDIHLDKNEDLYIIGRFGLTIDFDLGPNTFFLTGNGSLDAYLLKIDTAGQFIWAKSWGASSDDYGMSVTTDDEGNVYTGGYFFGFVDFDPGPNERSLWSKGNGDFFLTKLTSNGDFLWAKSGGGPVFDIAWEIALNPKKELYMVGEFTFTGNFHTDFGTYNMTANSNGHSDVLLLKLDYCAPSDSTLVVASCEPYLAPNNQTYDSSGQYIVRLSNAKGCDSILTINLTRYEIPVSLFSRNDSLFAVTDTNLTYKWYDCQSQTYINNETAPFLRPSNSGSYAVEVSNGQCSVRSSCFLLDLNLDLLIYPNPTAGNISINKNHHGEITAKVYDAIGELIGTALLDDQITTLDLSRYPSGVYMLVLEHQQGISTHKIIRE</sequence>
<name>A0A915YFA6_9BACT</name>
<evidence type="ECO:0000256" key="1">
    <source>
        <dbReference type="SAM" id="SignalP"/>
    </source>
</evidence>
<feature type="signal peptide" evidence="1">
    <location>
        <begin position="1"/>
        <end position="21"/>
    </location>
</feature>
<dbReference type="NCBIfam" id="TIGR04183">
    <property type="entry name" value="Por_Secre_tail"/>
    <property type="match status" value="1"/>
</dbReference>
<feature type="domain" description="Secretion system C-terminal sorting" evidence="2">
    <location>
        <begin position="601"/>
        <end position="670"/>
    </location>
</feature>
<accession>A0A915YFA6</accession>
<dbReference type="Gene3D" id="2.120.10.30">
    <property type="entry name" value="TolB, C-terminal domain"/>
    <property type="match status" value="1"/>
</dbReference>
<evidence type="ECO:0000313" key="3">
    <source>
        <dbReference type="EMBL" id="BDS11941.1"/>
    </source>
</evidence>
<proteinExistence type="predicted"/>
<dbReference type="SUPFAM" id="SSF63829">
    <property type="entry name" value="Calcium-dependent phosphotriesterase"/>
    <property type="match status" value="1"/>
</dbReference>
<dbReference type="AlphaFoldDB" id="A0A915YFA6"/>
<dbReference type="InterPro" id="IPR052918">
    <property type="entry name" value="Motility_Chemotaxis_Reg"/>
</dbReference>
<dbReference type="Pfam" id="PF18962">
    <property type="entry name" value="Por_Secre_tail"/>
    <property type="match status" value="1"/>
</dbReference>
<keyword evidence="4" id="KW-1185">Reference proteome</keyword>
<dbReference type="RefSeq" id="WP_264793074.1">
    <property type="nucleotide sequence ID" value="NZ_AP026867.1"/>
</dbReference>
<gene>
    <name evidence="3" type="ORF">AsAng_0026560</name>
</gene>
<evidence type="ECO:0000313" key="4">
    <source>
        <dbReference type="Proteomes" id="UP001060919"/>
    </source>
</evidence>
<evidence type="ECO:0000259" key="2">
    <source>
        <dbReference type="Pfam" id="PF18962"/>
    </source>
</evidence>
<reference evidence="3" key="1">
    <citation type="submission" date="2022-09" db="EMBL/GenBank/DDBJ databases">
        <title>Aureispira anguillicida sp. nov., isolated from Leptocephalus of Japanese eel Anguilla japonica.</title>
        <authorList>
            <person name="Yuasa K."/>
            <person name="Mekata T."/>
            <person name="Ikunari K."/>
        </authorList>
    </citation>
    <scope>NUCLEOTIDE SEQUENCE</scope>
    <source>
        <strain evidence="3">EL160426</strain>
    </source>
</reference>
<dbReference type="PANTHER" id="PTHR35580:SF1">
    <property type="entry name" value="PHYTASE-LIKE DOMAIN-CONTAINING PROTEIN"/>
    <property type="match status" value="1"/>
</dbReference>
<dbReference type="InterPro" id="IPR026444">
    <property type="entry name" value="Secre_tail"/>
</dbReference>